<dbReference type="EMBL" id="SRID01000060">
    <property type="protein sequence ID" value="TGB13735.1"/>
    <property type="molecule type" value="Genomic_DNA"/>
</dbReference>
<gene>
    <name evidence="1" type="ORF">E4099_09535</name>
</gene>
<dbReference type="InterPro" id="IPR011747">
    <property type="entry name" value="CHP02241"/>
</dbReference>
<protein>
    <submittedName>
        <fullName evidence="1">Phage tail protein</fullName>
    </submittedName>
</protein>
<dbReference type="AlphaFoldDB" id="A0A4Z0H995"/>
<dbReference type="Proteomes" id="UP000297948">
    <property type="component" value="Unassembled WGS sequence"/>
</dbReference>
<comment type="caution">
    <text evidence="1">The sequence shown here is derived from an EMBL/GenBank/DDBJ whole genome shotgun (WGS) entry which is preliminary data.</text>
</comment>
<dbReference type="RefSeq" id="WP_135338533.1">
    <property type="nucleotide sequence ID" value="NZ_JBHLTX010000013.1"/>
</dbReference>
<proteinExistence type="predicted"/>
<dbReference type="OrthoDB" id="9790161at2"/>
<reference evidence="1 2" key="1">
    <citation type="submission" date="2019-03" db="EMBL/GenBank/DDBJ databases">
        <authorList>
            <person name="Gonzalez-Pimentel J.L."/>
        </authorList>
    </citation>
    <scope>NUCLEOTIDE SEQUENCE [LARGE SCALE GENOMIC DNA]</scope>
    <source>
        <strain evidence="1 2">JCM 31289</strain>
    </source>
</reference>
<organism evidence="1 2">
    <name type="scientific">Streptomyces palmae</name>
    <dbReference type="NCBI Taxonomy" id="1701085"/>
    <lineage>
        <taxon>Bacteria</taxon>
        <taxon>Bacillati</taxon>
        <taxon>Actinomycetota</taxon>
        <taxon>Actinomycetes</taxon>
        <taxon>Kitasatosporales</taxon>
        <taxon>Streptomycetaceae</taxon>
        <taxon>Streptomyces</taxon>
    </lineage>
</organism>
<dbReference type="PANTHER" id="PTHR38009:SF1">
    <property type="entry name" value="CONSERVED HYPOTHETICAL PHAGE TAIL PROTEIN"/>
    <property type="match status" value="1"/>
</dbReference>
<dbReference type="GO" id="GO:0005198">
    <property type="term" value="F:structural molecule activity"/>
    <property type="evidence" value="ECO:0007669"/>
    <property type="project" value="InterPro"/>
</dbReference>
<keyword evidence="2" id="KW-1185">Reference proteome</keyword>
<evidence type="ECO:0000313" key="1">
    <source>
        <dbReference type="EMBL" id="TGB13735.1"/>
    </source>
</evidence>
<sequence length="153" mass="16926">MAELTFHESYRTHGFMLEIEGTACPVTKVTGLSEGTAETIDQPDGGSPVVRKIASGVVKFETLVIERNVDGSPFDKLFRDWFREMFSLNGASGGSSVRRNGAVLKLENGQEVLRFAFYEGWVKSSKFTDLEAGSTNLFKQTVEIEHNGLERVS</sequence>
<dbReference type="PANTHER" id="PTHR38009">
    <property type="entry name" value="CONSERVED HYPOTHETICAL PHAGE TAIL PROTEIN"/>
    <property type="match status" value="1"/>
</dbReference>
<evidence type="ECO:0000313" key="2">
    <source>
        <dbReference type="Proteomes" id="UP000297948"/>
    </source>
</evidence>
<accession>A0A4Z0H995</accession>
<dbReference type="InterPro" id="IPR010667">
    <property type="entry name" value="Phage_T4_Gp19"/>
</dbReference>
<name>A0A4Z0H995_9ACTN</name>
<dbReference type="Pfam" id="PF06841">
    <property type="entry name" value="Phage_T4_gp19"/>
    <property type="match status" value="1"/>
</dbReference>